<gene>
    <name evidence="11" type="ORF">ETB97_011824</name>
</gene>
<keyword evidence="7" id="KW-1133">Transmembrane helix</keyword>
<dbReference type="PANTHER" id="PTHR45939:SF1">
    <property type="entry name" value="MITOCHONDRIAL THIAMINE PYROPHOSPHATE CARRIER 1-RELATED"/>
    <property type="match status" value="1"/>
</dbReference>
<evidence type="ECO:0000256" key="6">
    <source>
        <dbReference type="ARBA" id="ARBA00022792"/>
    </source>
</evidence>
<protein>
    <recommendedName>
        <fullName evidence="13">Mitochondrial thiamine pyrophosphate carrier 1</fullName>
    </recommendedName>
</protein>
<keyword evidence="12" id="KW-1185">Reference proteome</keyword>
<dbReference type="SUPFAM" id="SSF103506">
    <property type="entry name" value="Mitochondrial carrier"/>
    <property type="match status" value="1"/>
</dbReference>
<evidence type="ECO:0008006" key="13">
    <source>
        <dbReference type="Google" id="ProtNLM"/>
    </source>
</evidence>
<dbReference type="PANTHER" id="PTHR45939">
    <property type="entry name" value="PEROXISOMAL MEMBRANE PROTEIN PMP34-RELATED"/>
    <property type="match status" value="1"/>
</dbReference>
<dbReference type="AlphaFoldDB" id="A0A8H6A856"/>
<keyword evidence="3 10" id="KW-0813">Transport</keyword>
<evidence type="ECO:0000256" key="7">
    <source>
        <dbReference type="ARBA" id="ARBA00022989"/>
    </source>
</evidence>
<dbReference type="Gene3D" id="1.50.40.10">
    <property type="entry name" value="Mitochondrial carrier domain"/>
    <property type="match status" value="2"/>
</dbReference>
<name>A0A8H6A856_PETAA</name>
<comment type="caution">
    <text evidence="11">The sequence shown here is derived from an EMBL/GenBank/DDBJ whole genome shotgun (WGS) entry which is preliminary data.</text>
</comment>
<feature type="repeat" description="Solcar" evidence="9">
    <location>
        <begin position="250"/>
        <end position="336"/>
    </location>
</feature>
<keyword evidence="6" id="KW-0496">Mitochondrion</keyword>
<dbReference type="Proteomes" id="UP000541154">
    <property type="component" value="Unassembled WGS sequence"/>
</dbReference>
<evidence type="ECO:0000256" key="2">
    <source>
        <dbReference type="ARBA" id="ARBA00006375"/>
    </source>
</evidence>
<dbReference type="InterPro" id="IPR052217">
    <property type="entry name" value="Mito/Peroxisomal_Carrier"/>
</dbReference>
<dbReference type="GO" id="GO:0016020">
    <property type="term" value="C:membrane"/>
    <property type="evidence" value="ECO:0007669"/>
    <property type="project" value="UniProtKB-SubCell"/>
</dbReference>
<feature type="repeat" description="Solcar" evidence="9">
    <location>
        <begin position="344"/>
        <end position="434"/>
    </location>
</feature>
<dbReference type="InterPro" id="IPR023395">
    <property type="entry name" value="MCP_dom_sf"/>
</dbReference>
<evidence type="ECO:0000256" key="3">
    <source>
        <dbReference type="ARBA" id="ARBA00022448"/>
    </source>
</evidence>
<accession>A0A8H6A856</accession>
<dbReference type="GO" id="GO:0015217">
    <property type="term" value="F:ADP transmembrane transporter activity"/>
    <property type="evidence" value="ECO:0007669"/>
    <property type="project" value="TreeGrafter"/>
</dbReference>
<evidence type="ECO:0000256" key="4">
    <source>
        <dbReference type="ARBA" id="ARBA00022692"/>
    </source>
</evidence>
<keyword evidence="8 9" id="KW-0472">Membrane</keyword>
<reference evidence="11 12" key="1">
    <citation type="submission" date="2019-04" db="EMBL/GenBank/DDBJ databases">
        <title>Aspergillus burnettii sp. nov., novel species from soil in southeast Queensland.</title>
        <authorList>
            <person name="Gilchrist C.L.M."/>
            <person name="Pitt J.I."/>
            <person name="Lange L."/>
            <person name="Lacey H.J."/>
            <person name="Vuong D."/>
            <person name="Midgley D.J."/>
            <person name="Greenfield P."/>
            <person name="Bradbury M."/>
            <person name="Lacey E."/>
            <person name="Busk P.K."/>
            <person name="Pilgaard B."/>
            <person name="Chooi Y.H."/>
            <person name="Piggott A.M."/>
        </authorList>
    </citation>
    <scope>NUCLEOTIDE SEQUENCE [LARGE SCALE GENOMIC DNA]</scope>
    <source>
        <strain evidence="11 12">FRR 5400</strain>
    </source>
</reference>
<proteinExistence type="inferred from homology"/>
<evidence type="ECO:0000256" key="5">
    <source>
        <dbReference type="ARBA" id="ARBA00022737"/>
    </source>
</evidence>
<dbReference type="Pfam" id="PF00153">
    <property type="entry name" value="Mito_carr"/>
    <property type="match status" value="3"/>
</dbReference>
<keyword evidence="5" id="KW-0677">Repeat</keyword>
<keyword evidence="6" id="KW-0999">Mitochondrion inner membrane</keyword>
<dbReference type="PROSITE" id="PS50920">
    <property type="entry name" value="SOLCAR"/>
    <property type="match status" value="3"/>
</dbReference>
<evidence type="ECO:0000256" key="8">
    <source>
        <dbReference type="ARBA" id="ARBA00023136"/>
    </source>
</evidence>
<dbReference type="EMBL" id="SPNV01000077">
    <property type="protein sequence ID" value="KAF5862300.1"/>
    <property type="molecule type" value="Genomic_DNA"/>
</dbReference>
<keyword evidence="4 9" id="KW-0812">Transmembrane</keyword>
<evidence type="ECO:0000313" key="12">
    <source>
        <dbReference type="Proteomes" id="UP000541154"/>
    </source>
</evidence>
<feature type="repeat" description="Solcar" evidence="9">
    <location>
        <begin position="130"/>
        <end position="236"/>
    </location>
</feature>
<evidence type="ECO:0000313" key="11">
    <source>
        <dbReference type="EMBL" id="KAF5862300.1"/>
    </source>
</evidence>
<sequence>MPNPICLTTLLDPACLADDLDPASEDMLWSMIDYALVGEDPRKTSQAMGSEIPILPSPTSWALDAEILAPVSSIVDASHGNLFSAMTPTLRLNEVEYFLNLKDSRIGLPSPISSIESDTLATNMSGSHQSSPWVVFISGTSAAILANVAVYPLDIVKTKLQVQIQHRQERGRSGDENQLSSMGGAAADCDSLIGAISHVVHEEGISGLYRGLGSSILGMTLMNSTYFYWSAKARILHQSVLRWYNLSDRGGILKELALGAAGGAMAQLCTNPIAVIAMRQQTSTIADQTKSAWNNVKEIIYNEDGWTGLWKGLKVNLILVVNPTITYGAYEWLRMISVRFRKQIGPIDAFLLGALSKALATIATQPLIVSKTILQSKPPECRYGRPFRSSTEVVIYIVRHEGFRRLYKGLVPRLLKGFLVQGLMMMLKERWVELPSAQHLVTYRSV</sequence>
<evidence type="ECO:0000256" key="1">
    <source>
        <dbReference type="ARBA" id="ARBA00004141"/>
    </source>
</evidence>
<organism evidence="11 12">
    <name type="scientific">Petromyces alliaceus</name>
    <name type="common">Aspergillus alliaceus</name>
    <dbReference type="NCBI Taxonomy" id="209559"/>
    <lineage>
        <taxon>Eukaryota</taxon>
        <taxon>Fungi</taxon>
        <taxon>Dikarya</taxon>
        <taxon>Ascomycota</taxon>
        <taxon>Pezizomycotina</taxon>
        <taxon>Eurotiomycetes</taxon>
        <taxon>Eurotiomycetidae</taxon>
        <taxon>Eurotiales</taxon>
        <taxon>Aspergillaceae</taxon>
        <taxon>Aspergillus</taxon>
        <taxon>Aspergillus subgen. Circumdati</taxon>
    </lineage>
</organism>
<evidence type="ECO:0000256" key="10">
    <source>
        <dbReference type="RuleBase" id="RU000488"/>
    </source>
</evidence>
<dbReference type="InterPro" id="IPR018108">
    <property type="entry name" value="MCP_transmembrane"/>
</dbReference>
<evidence type="ECO:0000256" key="9">
    <source>
        <dbReference type="PROSITE-ProRule" id="PRU00282"/>
    </source>
</evidence>
<comment type="subcellular location">
    <subcellularLocation>
        <location evidence="1">Membrane</location>
        <topology evidence="1">Multi-pass membrane protein</topology>
    </subcellularLocation>
</comment>
<comment type="similarity">
    <text evidence="2 10">Belongs to the mitochondrial carrier (TC 2.A.29) family.</text>
</comment>